<dbReference type="InterPro" id="IPR037066">
    <property type="entry name" value="Plug_dom_sf"/>
</dbReference>
<reference evidence="13 14" key="1">
    <citation type="submission" date="2018-02" db="EMBL/GenBank/DDBJ databases">
        <authorList>
            <person name="Holder M.E."/>
            <person name="Ajami N.J."/>
            <person name="Petrosino J.F."/>
        </authorList>
    </citation>
    <scope>NUCLEOTIDE SEQUENCE [LARGE SCALE GENOMIC DNA]</scope>
    <source>
        <strain evidence="13 14">ATCC 33285</strain>
    </source>
</reference>
<dbReference type="SUPFAM" id="SSF49464">
    <property type="entry name" value="Carboxypeptidase regulatory domain-like"/>
    <property type="match status" value="1"/>
</dbReference>
<dbReference type="RefSeq" id="WP_106041450.1">
    <property type="nucleotide sequence ID" value="NZ_CALHZC010000038.1"/>
</dbReference>
<dbReference type="InterPro" id="IPR036942">
    <property type="entry name" value="Beta-barrel_TonB_sf"/>
</dbReference>
<sequence length="1101" mass="121504">MAAFLCAACISSAYAGPTNETSKVEVVQQDNACTGVVKDASGETIIGASVVVKGTTNGTITDIDGKFSLSNVKPGGVILVSFIGYKSVEIVWNGRPLNIVLRENTEMLEEVVVTGYGGRQLRTKVTSSISKVNEEALSVGVHSNPAQALSGAVAGLRVIQSSGNPGSVPSIVLRGGTNLDGTGAPLVMVDGQLRGSLSDINPEDIESIDVLKDAGATALYGARASNGVILVTTKSGKTGRAEVNLKARLGFNYANVPHEFLGAKDYLYWMRTAYNITPWAPKGNLKGAQPMGTGNPYDATMKWNVMAYSSEYDHLLQKGWEKMEDPINPGSYLIYKNTNPADYNFNSPAMTQDYNVNFSGGNDKGSYYAGLGYNKSEGLPITSFYERYSFVFNGSYQLTKWLKSTSSFNYNRANWDSMPGSQTSEANYFGRILSVPMTVRYEDEEGNPLLGPSVGDGNQNFQPEKWTKDYQTDKFTMIQTLEAKLLKNLLLKGTANWYYSEGVYEWFTKDYQTNTQGTSWSRTRNTGAKFERTFSQTYNLLLNYNTVIAREHNVDVMLGTEFYDSKAKGFSASGSGAPTDDFADLGLTLTEEGKRSIDSEHSQIRILSYFGRLNYDFRDKYLFSLVFRKDGYSSLLDNRWGFFPGLSAGWIFGKEKKVQELVPVLSFGKLRVSYGVNGNASGIGAYTLQGNYSSAKYNGNVGYLIGALPNPTLRWEKTTTFEFGLDLSFWHNRLNANLTYYNRLTADKYAAFSLPSTTGFSSITNNNGEFRNRGLEIELSGRILQTKDFSWSMKANIAYNKNKVMKLPNNGLDRNRQGGQQIYSGRKVKDKDGNLKDELIWVGGYQEGYEPGVLVGYVAQGIFQSDEEINAAYSQGIVTSGNVQGKTQYTPAKWATLTDAQRANGILITPGDIRWKDINGDGKIDSFDQEKLGNTSPHWTGGFTSTFEWKGFKLYGAFDFALGFRNYDTTTPWFLGAMQGTYNTTTDVFNTWTEKNTGAKYPKYVYADQLGVANFYRSSTLFSYKGDYLAIRELSLSYLLPKELTRKFYCQKLEVSVTGQNLGYLTAAPVAAPEVSRGGGIASGTGYPLPRTLLFGVNVTF</sequence>
<dbReference type="Proteomes" id="UP000238304">
    <property type="component" value="Chromosome"/>
</dbReference>
<dbReference type="Pfam" id="PF00593">
    <property type="entry name" value="TonB_dep_Rec_b-barrel"/>
    <property type="match status" value="1"/>
</dbReference>
<dbReference type="EMBL" id="CP027231">
    <property type="protein sequence ID" value="AVM53109.1"/>
    <property type="molecule type" value="Genomic_DNA"/>
</dbReference>
<keyword evidence="5 9" id="KW-0798">TonB box</keyword>
<dbReference type="Gene3D" id="2.170.130.10">
    <property type="entry name" value="TonB-dependent receptor, plug domain"/>
    <property type="match status" value="1"/>
</dbReference>
<evidence type="ECO:0000313" key="14">
    <source>
        <dbReference type="Proteomes" id="UP000238304"/>
    </source>
</evidence>
<name>A0ABM6T8F0_9BACE</name>
<evidence type="ECO:0000259" key="11">
    <source>
        <dbReference type="Pfam" id="PF00593"/>
    </source>
</evidence>
<evidence type="ECO:0000256" key="9">
    <source>
        <dbReference type="RuleBase" id="RU003357"/>
    </source>
</evidence>
<evidence type="ECO:0000256" key="2">
    <source>
        <dbReference type="ARBA" id="ARBA00022448"/>
    </source>
</evidence>
<dbReference type="SUPFAM" id="SSF56935">
    <property type="entry name" value="Porins"/>
    <property type="match status" value="1"/>
</dbReference>
<evidence type="ECO:0000256" key="3">
    <source>
        <dbReference type="ARBA" id="ARBA00022452"/>
    </source>
</evidence>
<comment type="similarity">
    <text evidence="8 9">Belongs to the TonB-dependent receptor family.</text>
</comment>
<keyword evidence="7 8" id="KW-0998">Cell outer membrane</keyword>
<feature type="domain" description="TonB-dependent receptor-like beta-barrel" evidence="11">
    <location>
        <begin position="438"/>
        <end position="802"/>
    </location>
</feature>
<dbReference type="InterPro" id="IPR023996">
    <property type="entry name" value="TonB-dep_OMP_SusC/RagA"/>
</dbReference>
<dbReference type="Gene3D" id="2.40.170.20">
    <property type="entry name" value="TonB-dependent receptor, beta-barrel domain"/>
    <property type="match status" value="1"/>
</dbReference>
<organism evidence="13 14">
    <name type="scientific">Bacteroides zoogleoformans</name>
    <dbReference type="NCBI Taxonomy" id="28119"/>
    <lineage>
        <taxon>Bacteria</taxon>
        <taxon>Pseudomonadati</taxon>
        <taxon>Bacteroidota</taxon>
        <taxon>Bacteroidia</taxon>
        <taxon>Bacteroidales</taxon>
        <taxon>Bacteroidaceae</taxon>
        <taxon>Bacteroides</taxon>
    </lineage>
</organism>
<proteinExistence type="inferred from homology"/>
<feature type="signal peptide" evidence="10">
    <location>
        <begin position="1"/>
        <end position="15"/>
    </location>
</feature>
<dbReference type="Pfam" id="PF13715">
    <property type="entry name" value="CarbopepD_reg_2"/>
    <property type="match status" value="1"/>
</dbReference>
<keyword evidence="2 8" id="KW-0813">Transport</keyword>
<dbReference type="InterPro" id="IPR000531">
    <property type="entry name" value="Beta-barrel_TonB"/>
</dbReference>
<evidence type="ECO:0000256" key="6">
    <source>
        <dbReference type="ARBA" id="ARBA00023136"/>
    </source>
</evidence>
<keyword evidence="10" id="KW-0732">Signal</keyword>
<comment type="subcellular location">
    <subcellularLocation>
        <location evidence="1 8">Cell outer membrane</location>
        <topology evidence="1 8">Multi-pass membrane protein</topology>
    </subcellularLocation>
</comment>
<evidence type="ECO:0000256" key="8">
    <source>
        <dbReference type="PROSITE-ProRule" id="PRU01360"/>
    </source>
</evidence>
<keyword evidence="6 8" id="KW-0472">Membrane</keyword>
<feature type="domain" description="TonB-dependent receptor plug" evidence="12">
    <location>
        <begin position="124"/>
        <end position="228"/>
    </location>
</feature>
<dbReference type="InterPro" id="IPR039426">
    <property type="entry name" value="TonB-dep_rcpt-like"/>
</dbReference>
<accession>A0ABM6T8F0</accession>
<evidence type="ECO:0000256" key="5">
    <source>
        <dbReference type="ARBA" id="ARBA00023077"/>
    </source>
</evidence>
<dbReference type="InterPro" id="IPR012910">
    <property type="entry name" value="Plug_dom"/>
</dbReference>
<gene>
    <name evidence="13" type="ORF">C4H11_09350</name>
</gene>
<keyword evidence="14" id="KW-1185">Reference proteome</keyword>
<evidence type="ECO:0000256" key="10">
    <source>
        <dbReference type="SAM" id="SignalP"/>
    </source>
</evidence>
<dbReference type="Pfam" id="PF07715">
    <property type="entry name" value="Plug"/>
    <property type="match status" value="1"/>
</dbReference>
<keyword evidence="3 8" id="KW-1134">Transmembrane beta strand</keyword>
<evidence type="ECO:0000259" key="12">
    <source>
        <dbReference type="Pfam" id="PF07715"/>
    </source>
</evidence>
<dbReference type="Gene3D" id="2.60.40.1120">
    <property type="entry name" value="Carboxypeptidase-like, regulatory domain"/>
    <property type="match status" value="1"/>
</dbReference>
<dbReference type="InterPro" id="IPR008969">
    <property type="entry name" value="CarboxyPept-like_regulatory"/>
</dbReference>
<evidence type="ECO:0000313" key="13">
    <source>
        <dbReference type="EMBL" id="AVM53109.1"/>
    </source>
</evidence>
<dbReference type="InterPro" id="IPR023997">
    <property type="entry name" value="TonB-dep_OMP_SusC/RagA_CS"/>
</dbReference>
<evidence type="ECO:0000256" key="4">
    <source>
        <dbReference type="ARBA" id="ARBA00022692"/>
    </source>
</evidence>
<dbReference type="NCBIfam" id="TIGR04056">
    <property type="entry name" value="OMP_RagA_SusC"/>
    <property type="match status" value="1"/>
</dbReference>
<dbReference type="PROSITE" id="PS52016">
    <property type="entry name" value="TONB_DEPENDENT_REC_3"/>
    <property type="match status" value="1"/>
</dbReference>
<keyword evidence="4 8" id="KW-0812">Transmembrane</keyword>
<dbReference type="NCBIfam" id="TIGR04057">
    <property type="entry name" value="SusC_RagA_signa"/>
    <property type="match status" value="1"/>
</dbReference>
<protein>
    <submittedName>
        <fullName evidence="13">SusC/RagA family protein</fullName>
    </submittedName>
</protein>
<evidence type="ECO:0000256" key="7">
    <source>
        <dbReference type="ARBA" id="ARBA00023237"/>
    </source>
</evidence>
<feature type="chain" id="PRO_5045429186" evidence="10">
    <location>
        <begin position="16"/>
        <end position="1101"/>
    </location>
</feature>
<evidence type="ECO:0000256" key="1">
    <source>
        <dbReference type="ARBA" id="ARBA00004571"/>
    </source>
</evidence>